<dbReference type="InterPro" id="IPR056306">
    <property type="entry name" value="Ig-CFAP74_2nd"/>
</dbReference>
<feature type="compositionally biased region" description="Basic and acidic residues" evidence="2">
    <location>
        <begin position="1277"/>
        <end position="1287"/>
    </location>
</feature>
<feature type="region of interest" description="Disordered" evidence="2">
    <location>
        <begin position="727"/>
        <end position="771"/>
    </location>
</feature>
<comment type="caution">
    <text evidence="7">The sequence shown here is derived from an EMBL/GenBank/DDBJ whole genome shotgun (WGS) entry which is preliminary data.</text>
</comment>
<feature type="compositionally biased region" description="Basic and acidic residues" evidence="2">
    <location>
        <begin position="253"/>
        <end position="264"/>
    </location>
</feature>
<dbReference type="OrthoDB" id="545169at2759"/>
<dbReference type="Pfam" id="PF24771">
    <property type="entry name" value="Ig_CFAP74_1st"/>
    <property type="match status" value="1"/>
</dbReference>
<feature type="domain" description="CFAP74 third Ig-like" evidence="5">
    <location>
        <begin position="919"/>
        <end position="1031"/>
    </location>
</feature>
<feature type="region of interest" description="Disordered" evidence="2">
    <location>
        <begin position="245"/>
        <end position="310"/>
    </location>
</feature>
<dbReference type="PANTHER" id="PTHR22538">
    <property type="entry name" value="CILIA- AND FLAGELLA-ASSOCIATED PROTEIN 74"/>
    <property type="match status" value="1"/>
</dbReference>
<feature type="compositionally biased region" description="Basic and acidic residues" evidence="2">
    <location>
        <begin position="1226"/>
        <end position="1235"/>
    </location>
</feature>
<dbReference type="NCBIfam" id="NF012200">
    <property type="entry name" value="choice_anch_D"/>
    <property type="match status" value="2"/>
</dbReference>
<keyword evidence="8" id="KW-1185">Reference proteome</keyword>
<proteinExistence type="predicted"/>
<dbReference type="Proteomes" id="UP000749559">
    <property type="component" value="Unassembled WGS sequence"/>
</dbReference>
<feature type="compositionally biased region" description="Polar residues" evidence="2">
    <location>
        <begin position="436"/>
        <end position="445"/>
    </location>
</feature>
<dbReference type="Pfam" id="PF22073">
    <property type="entry name" value="Cep192_D4"/>
    <property type="match status" value="1"/>
</dbReference>
<dbReference type="PANTHER" id="PTHR22538:SF0">
    <property type="entry name" value="CILIA- AND FLAGELLA-ASSOCIATED PROTEIN 74"/>
    <property type="match status" value="1"/>
</dbReference>
<gene>
    <name evidence="7" type="ORF">OFUS_LOCUS943</name>
</gene>
<feature type="domain" description="CFAP74 fourth Ig-like" evidence="6">
    <location>
        <begin position="1037"/>
        <end position="1131"/>
    </location>
</feature>
<dbReference type="Pfam" id="PF24778">
    <property type="entry name" value="Ig-CFAP74_3rd"/>
    <property type="match status" value="1"/>
</dbReference>
<evidence type="ECO:0000259" key="6">
    <source>
        <dbReference type="Pfam" id="PF24798"/>
    </source>
</evidence>
<feature type="compositionally biased region" description="Basic and acidic residues" evidence="2">
    <location>
        <begin position="271"/>
        <end position="310"/>
    </location>
</feature>
<name>A0A8J1UAV5_OWEFU</name>
<feature type="compositionally biased region" description="Basic and acidic residues" evidence="2">
    <location>
        <begin position="1245"/>
        <end position="1260"/>
    </location>
</feature>
<evidence type="ECO:0000313" key="8">
    <source>
        <dbReference type="Proteomes" id="UP000749559"/>
    </source>
</evidence>
<feature type="compositionally biased region" description="Basic and acidic residues" evidence="2">
    <location>
        <begin position="340"/>
        <end position="356"/>
    </location>
</feature>
<feature type="coiled-coil region" evidence="1">
    <location>
        <begin position="125"/>
        <end position="196"/>
    </location>
</feature>
<dbReference type="Pfam" id="PF24798">
    <property type="entry name" value="Ig-CFAP74_4th"/>
    <property type="match status" value="1"/>
</dbReference>
<feature type="region of interest" description="Disordered" evidence="2">
    <location>
        <begin position="1"/>
        <end position="35"/>
    </location>
</feature>
<feature type="compositionally biased region" description="Polar residues" evidence="2">
    <location>
        <begin position="10"/>
        <end position="32"/>
    </location>
</feature>
<feature type="region of interest" description="Disordered" evidence="2">
    <location>
        <begin position="401"/>
        <end position="500"/>
    </location>
</feature>
<reference evidence="7" key="1">
    <citation type="submission" date="2022-03" db="EMBL/GenBank/DDBJ databases">
        <authorList>
            <person name="Martin C."/>
        </authorList>
    </citation>
    <scope>NUCLEOTIDE SEQUENCE</scope>
</reference>
<dbReference type="InterPro" id="IPR054090">
    <property type="entry name" value="Cep192_Spd-2-like_dom"/>
</dbReference>
<evidence type="ECO:0000259" key="3">
    <source>
        <dbReference type="Pfam" id="PF22073"/>
    </source>
</evidence>
<sequence length="1775" mass="199272">MEVTEEPEQFTPTNDSMETYQDDNTPGWTKSNIEGDVNFDTPGTEEGMYDDIPEDADGIFSYDSDPNDNLADSGSDCEVCNNNIDGDHPKTPDQKFTRQEQLRMMHLRKYLDQLTEKVLKKDYAVQKTRDELKKCRERIQELEEERDTVFQDMQNSESEENTSAVYRLRSQFDRVIKELDSEQDLEEKIKATLETEEYELSQAQVEQGKFLLEDDTLQKQEVHWERERTDMAMQRNKKETAFAVQAEKKKKSREREHQAALRERERRHRHAINEARKSKERANKFLKETMSRIRQRDNEEEERQKQDMDQRMKTLLSLKQNISSNRENLKAIQARDKALERQGERELQAEAERVRAEGGNPQEVLIKHKRNIELEKEKQFFDTAQRERQVEIASKILREEQRMKKRKEQQPQLWNDPRREKTKRVAPHKKKKLQIFQESGSSSLEYSADAEEEGRSAPDEIDAPSSDEGENRQSTFDRTSRAEIQDSDDSDGGGMEDNINLAKPEFEGMWDQHKPYTVPKDIDGQGDQFTGLSKMEKDIMSRQFEKQKASVVTKQVAGGKEFKGVAFYSKPDVIHFKDFDVGKTYKKKVILTNVSYTVNYCKLLGITEHLKDFIEIVFDPPGQMSAGLTCEMLVTFKPMINEDLEGTVDFLAQTGPFAIPLVCTTKKCDLSVDTNLVDFGTTVIGETMKQTITLTNNGALTTGFEFIKLTGMKPRTLTSAATSLGRLTTAETSEGEPEEQPPKSQGKGSKKKLETKKKREDEEDEKVPENLSQALPTTIPSENQTQAASLMTDNRELTGSKDTLTTEVTTSKFQSMESLTSTGIEAAAAAVPELPRVDEIPSALERPVTEEDEYATLDGMKIGKLFSGEVKPFSSVKLEIIWQPLVPQASKVDFLITFTDQESDDIPIQAVSNAIDVPVWVERQNVDLKICMFDRLYQDTIVVNNRATTALKLTFEVCKELRNHLELLPKTGYIQAQSQFSAQLKFWPRHSLFEDGGKYFDKETGVLEAPMTIRVAGQTRPVPFVVHAVVTNTDLQFDTTDIDFGHSTIYESVKHTVKLTNHSILAQQFGFVGLPQYVDVQPNDGFGTLLPLETIELDIIFSPSKARDYNFELTCKSLINREFKIQCKGVGVHPPLELSQQVVHFKATALNDVSTTSLHVINSHTSMNEFTHPVPRIGKGEIAPVGPTSYEFMIPDGAPLTISPSVGTIEPGQKHRIQIRFSPKLQKGDIKKETVRMQTKAAENQARKEYDLQMKREKAAAAEANNATESAKGGKGGKKDGKKDKGKASPVKTPKQGVVHRNENGMNLGMAGPKPVSVQDEEAIDPNSDGYASAHGSLLRTWKPHFKTFVIPCYVASGKCANPGELPYSVHDTLYLEVHCPIVKPDLVVISDSGRTTTDYGSVSIGQTVNKSITIQNISNKTLDLASSVLNTSGPFLMLNSLRMLPPDETHTIIISFVPTSGQTFYEVLEIQAPESTLFITLMGKGISPIVNLSISNNELDMGHILEKEYCEQTFKIENTSTLSIEYCIKLDSNSLLRHSRAQALPQFIKVKDKKSMSLVGTQNNNGQSVFDCVPASGTIPGGGKTEIVVTFAPDHSSEHYSDGARIELFQQEEAHVFQIKGVAKPHIMYVTGGDPLTPDIESLAVLPVTDHDDEDSKVMPQCVLVNVFSISRDQAFEPGEAEFLIGCVRTMAVSQKKNGEFQFENTKEIELKGFTIDPVKGQVEAGQQKPIKVTWTPTQGYDPNNPAEANILVTVRGDIVEQYNIMLRGYASSG</sequence>
<feature type="compositionally biased region" description="Basic residues" evidence="2">
    <location>
        <begin position="420"/>
        <end position="433"/>
    </location>
</feature>
<organism evidence="7 8">
    <name type="scientific">Owenia fusiformis</name>
    <name type="common">Polychaete worm</name>
    <dbReference type="NCBI Taxonomy" id="6347"/>
    <lineage>
        <taxon>Eukaryota</taxon>
        <taxon>Metazoa</taxon>
        <taxon>Spiralia</taxon>
        <taxon>Lophotrochozoa</taxon>
        <taxon>Annelida</taxon>
        <taxon>Polychaeta</taxon>
        <taxon>Sedentaria</taxon>
        <taxon>Canalipalpata</taxon>
        <taxon>Sabellida</taxon>
        <taxon>Oweniida</taxon>
        <taxon>Oweniidae</taxon>
        <taxon>Owenia</taxon>
    </lineage>
</organism>
<feature type="compositionally biased region" description="Low complexity" evidence="2">
    <location>
        <begin position="1261"/>
        <end position="1271"/>
    </location>
</feature>
<feature type="region of interest" description="Disordered" evidence="2">
    <location>
        <begin position="1223"/>
        <end position="1310"/>
    </location>
</feature>
<evidence type="ECO:0008006" key="9">
    <source>
        <dbReference type="Google" id="ProtNLM"/>
    </source>
</evidence>
<dbReference type="InterPro" id="IPR056310">
    <property type="entry name" value="Ig-CFAP74_4th"/>
</dbReference>
<dbReference type="Gene3D" id="2.60.40.10">
    <property type="entry name" value="Immunoglobulins"/>
    <property type="match status" value="5"/>
</dbReference>
<dbReference type="Pfam" id="PF24770">
    <property type="entry name" value="Ig-CFAP74_2"/>
    <property type="match status" value="1"/>
</dbReference>
<dbReference type="EMBL" id="CAIIXF020000001">
    <property type="protein sequence ID" value="CAH1773329.1"/>
    <property type="molecule type" value="Genomic_DNA"/>
</dbReference>
<evidence type="ECO:0000259" key="4">
    <source>
        <dbReference type="Pfam" id="PF24770"/>
    </source>
</evidence>
<dbReference type="InterPro" id="IPR013783">
    <property type="entry name" value="Ig-like_fold"/>
</dbReference>
<evidence type="ECO:0000256" key="1">
    <source>
        <dbReference type="SAM" id="Coils"/>
    </source>
</evidence>
<accession>A0A8J1UAV5</accession>
<evidence type="ECO:0000256" key="2">
    <source>
        <dbReference type="SAM" id="MobiDB-lite"/>
    </source>
</evidence>
<evidence type="ECO:0000313" key="7">
    <source>
        <dbReference type="EMBL" id="CAH1773329.1"/>
    </source>
</evidence>
<feature type="domain" description="Cep192/Spd-2-like" evidence="3">
    <location>
        <begin position="1395"/>
        <end position="1486"/>
    </location>
</feature>
<protein>
    <recommendedName>
        <fullName evidence="9">Cilia- and flagella-associated protein 74</fullName>
    </recommendedName>
</protein>
<feature type="compositionally biased region" description="Acidic residues" evidence="2">
    <location>
        <begin position="459"/>
        <end position="468"/>
    </location>
</feature>
<dbReference type="InterPro" id="IPR056307">
    <property type="entry name" value="Ig-CFAP74_3rd"/>
</dbReference>
<feature type="region of interest" description="Disordered" evidence="2">
    <location>
        <begin position="340"/>
        <end position="362"/>
    </location>
</feature>
<feature type="domain" description="CFAP74 second Ig-like" evidence="4">
    <location>
        <begin position="670"/>
        <end position="917"/>
    </location>
</feature>
<keyword evidence="1" id="KW-0175">Coiled coil</keyword>
<evidence type="ECO:0000259" key="5">
    <source>
        <dbReference type="Pfam" id="PF24778"/>
    </source>
</evidence>